<dbReference type="SMART" id="SM00062">
    <property type="entry name" value="PBPb"/>
    <property type="match status" value="1"/>
</dbReference>
<reference evidence="9 10" key="1">
    <citation type="submission" date="2024-02" db="EMBL/GenBank/DDBJ databases">
        <title>Bifidobacterium honeyensis sp. nov., isolated from the comb honey.</title>
        <authorList>
            <person name="Liu W."/>
            <person name="Li Y."/>
        </authorList>
    </citation>
    <scope>NUCLEOTIDE SEQUENCE [LARGE SCALE GENOMIC DNA]</scope>
    <source>
        <strain evidence="9 10">IMAU50988</strain>
    </source>
</reference>
<feature type="transmembrane region" description="Helical" evidence="7">
    <location>
        <begin position="449"/>
        <end position="469"/>
    </location>
</feature>
<evidence type="ECO:0000259" key="8">
    <source>
        <dbReference type="PROSITE" id="PS50928"/>
    </source>
</evidence>
<evidence type="ECO:0000256" key="1">
    <source>
        <dbReference type="ARBA" id="ARBA00004651"/>
    </source>
</evidence>
<evidence type="ECO:0000313" key="10">
    <source>
        <dbReference type="Proteomes" id="UP001373159"/>
    </source>
</evidence>
<proteinExistence type="inferred from homology"/>
<evidence type="ECO:0000256" key="4">
    <source>
        <dbReference type="ARBA" id="ARBA00022692"/>
    </source>
</evidence>
<evidence type="ECO:0000256" key="7">
    <source>
        <dbReference type="RuleBase" id="RU363032"/>
    </source>
</evidence>
<dbReference type="PANTHER" id="PTHR30614:SF46">
    <property type="entry name" value="ABC TRANSPORTER MEMBRANE SPANNING PERMEASE-GLUTAMINE TRANSPORT"/>
    <property type="match status" value="1"/>
</dbReference>
<gene>
    <name evidence="9" type="ORF">V8P97_04620</name>
</gene>
<evidence type="ECO:0000256" key="5">
    <source>
        <dbReference type="ARBA" id="ARBA00022989"/>
    </source>
</evidence>
<feature type="transmembrane region" description="Helical" evidence="7">
    <location>
        <begin position="309"/>
        <end position="329"/>
    </location>
</feature>
<organism evidence="9 10">
    <name type="scientific">Bifidobacterium favimelis</name>
    <dbReference type="NCBI Taxonomy" id="3122979"/>
    <lineage>
        <taxon>Bacteria</taxon>
        <taxon>Bacillati</taxon>
        <taxon>Actinomycetota</taxon>
        <taxon>Actinomycetes</taxon>
        <taxon>Bifidobacteriales</taxon>
        <taxon>Bifidobacteriaceae</taxon>
        <taxon>Bifidobacterium</taxon>
    </lineage>
</organism>
<dbReference type="InterPro" id="IPR001320">
    <property type="entry name" value="Iontro_rcpt_C"/>
</dbReference>
<dbReference type="CDD" id="cd06261">
    <property type="entry name" value="TM_PBP2"/>
    <property type="match status" value="1"/>
</dbReference>
<sequence length="503" mass="54424">MPVTAVGSSRPKRVRGWIAVLIASLTALTALIGLAAGPAAPAQASSVSDAVRGKTFRIATDTTFAPFEFRDTTGDLVGIDMDLIREIAKTEGFEVTIQSLGFNAALQALTSKQADAVMAGMTITEQRKQAYDFSDPYFDSGVQMAIAESNDQIKGYEDLKGATVAVKTGSEGEAFARRKADQYGFRVKSVDQSSTMYEMVKSGNAQAVIDDYPVLAYGIKQGNGLKTVTDKVPGGSYGLAVNKGANREFLAAFNEGLAKLKTNGEYGKILDRYVGKKAGQTAVKTERPGFFGLVRQSFPALMLGLKNTLLITAIAFAIALVIGLVLGLWRISPNRILSWIARIYVAVFRGTPVLVWAFFFYLGVPQLIGHKVSIWVAGALTLALNSGAYLVEIVRGAIQSVDVGQMEGARSLGLTRRMSLRRVILPQAVKIATPSIINQLIIMLKDSSLLLAIGFGELLYQAQQIYAANFRVTETLFMVGVIYFVAISLLTWLANKLDKRMNR</sequence>
<keyword evidence="10" id="KW-1185">Reference proteome</keyword>
<feature type="transmembrane region" description="Helical" evidence="7">
    <location>
        <begin position="374"/>
        <end position="391"/>
    </location>
</feature>
<dbReference type="Pfam" id="PF00528">
    <property type="entry name" value="BPD_transp_1"/>
    <property type="match status" value="1"/>
</dbReference>
<dbReference type="Gene3D" id="1.10.3720.10">
    <property type="entry name" value="MetI-like"/>
    <property type="match status" value="1"/>
</dbReference>
<dbReference type="InterPro" id="IPR035906">
    <property type="entry name" value="MetI-like_sf"/>
</dbReference>
<evidence type="ECO:0000313" key="9">
    <source>
        <dbReference type="EMBL" id="MEK0306745.1"/>
    </source>
</evidence>
<evidence type="ECO:0000256" key="3">
    <source>
        <dbReference type="ARBA" id="ARBA00022475"/>
    </source>
</evidence>
<dbReference type="SUPFAM" id="SSF53850">
    <property type="entry name" value="Periplasmic binding protein-like II"/>
    <property type="match status" value="1"/>
</dbReference>
<feature type="transmembrane region" description="Helical" evidence="7">
    <location>
        <begin position="475"/>
        <end position="494"/>
    </location>
</feature>
<dbReference type="InterPro" id="IPR043429">
    <property type="entry name" value="ArtM/GltK/GlnP/TcyL/YhdX-like"/>
</dbReference>
<keyword evidence="6 7" id="KW-0472">Membrane</keyword>
<dbReference type="Proteomes" id="UP001373159">
    <property type="component" value="Unassembled WGS sequence"/>
</dbReference>
<dbReference type="PROSITE" id="PS50928">
    <property type="entry name" value="ABC_TM1"/>
    <property type="match status" value="1"/>
</dbReference>
<dbReference type="EMBL" id="JBANBB010000001">
    <property type="protein sequence ID" value="MEK0306745.1"/>
    <property type="molecule type" value="Genomic_DNA"/>
</dbReference>
<name>A0ABU8ZNB7_9BIFI</name>
<feature type="domain" description="ABC transmembrane type-1" evidence="8">
    <location>
        <begin position="305"/>
        <end position="494"/>
    </location>
</feature>
<evidence type="ECO:0000256" key="6">
    <source>
        <dbReference type="ARBA" id="ARBA00023136"/>
    </source>
</evidence>
<evidence type="ECO:0000256" key="2">
    <source>
        <dbReference type="ARBA" id="ARBA00022448"/>
    </source>
</evidence>
<comment type="similarity">
    <text evidence="7">Belongs to the binding-protein-dependent transport system permease family.</text>
</comment>
<comment type="caution">
    <text evidence="9">The sequence shown here is derived from an EMBL/GenBank/DDBJ whole genome shotgun (WGS) entry which is preliminary data.</text>
</comment>
<dbReference type="InterPro" id="IPR010065">
    <property type="entry name" value="AA_ABC_transptr_permease_3TM"/>
</dbReference>
<dbReference type="CDD" id="cd13619">
    <property type="entry name" value="PBP2_GlnP"/>
    <property type="match status" value="1"/>
</dbReference>
<dbReference type="SUPFAM" id="SSF161098">
    <property type="entry name" value="MetI-like"/>
    <property type="match status" value="1"/>
</dbReference>
<keyword evidence="4 7" id="KW-0812">Transmembrane</keyword>
<protein>
    <submittedName>
        <fullName evidence="9">Amino acid ABC transporter substrate-binding protein/permease</fullName>
    </submittedName>
</protein>
<dbReference type="Gene3D" id="3.40.190.10">
    <property type="entry name" value="Periplasmic binding protein-like II"/>
    <property type="match status" value="2"/>
</dbReference>
<dbReference type="NCBIfam" id="TIGR01726">
    <property type="entry name" value="HEQRo_perm_3TM"/>
    <property type="match status" value="1"/>
</dbReference>
<dbReference type="InterPro" id="IPR001638">
    <property type="entry name" value="Solute-binding_3/MltF_N"/>
</dbReference>
<feature type="transmembrane region" description="Helical" evidence="7">
    <location>
        <begin position="341"/>
        <end position="362"/>
    </location>
</feature>
<keyword evidence="2 7" id="KW-0813">Transport</keyword>
<dbReference type="RefSeq" id="WP_340469298.1">
    <property type="nucleotide sequence ID" value="NZ_JBANBB010000001.1"/>
</dbReference>
<accession>A0ABU8ZNB7</accession>
<keyword evidence="3" id="KW-1003">Cell membrane</keyword>
<dbReference type="SMART" id="SM00079">
    <property type="entry name" value="PBPe"/>
    <property type="match status" value="1"/>
</dbReference>
<dbReference type="PANTHER" id="PTHR30614">
    <property type="entry name" value="MEMBRANE COMPONENT OF AMINO ACID ABC TRANSPORTER"/>
    <property type="match status" value="1"/>
</dbReference>
<keyword evidence="5 7" id="KW-1133">Transmembrane helix</keyword>
<dbReference type="Pfam" id="PF00497">
    <property type="entry name" value="SBP_bac_3"/>
    <property type="match status" value="1"/>
</dbReference>
<comment type="subcellular location">
    <subcellularLocation>
        <location evidence="1 7">Cell membrane</location>
        <topology evidence="1 7">Multi-pass membrane protein</topology>
    </subcellularLocation>
</comment>
<dbReference type="InterPro" id="IPR000515">
    <property type="entry name" value="MetI-like"/>
</dbReference>